<dbReference type="AlphaFoldDB" id="A0AAN6PN66"/>
<sequence length="74" mass="8132">MPPRASQNNTGRCTNSNPNPQYKAWVSENPNTSVKLCPHLKTVPCTCSAFVNANNPRFPNKCTCNHDNSAHMSS</sequence>
<dbReference type="EMBL" id="MU854349">
    <property type="protein sequence ID" value="KAK4041926.1"/>
    <property type="molecule type" value="Genomic_DNA"/>
</dbReference>
<organism evidence="2 3">
    <name type="scientific">Parachaetomium inaequale</name>
    <dbReference type="NCBI Taxonomy" id="2588326"/>
    <lineage>
        <taxon>Eukaryota</taxon>
        <taxon>Fungi</taxon>
        <taxon>Dikarya</taxon>
        <taxon>Ascomycota</taxon>
        <taxon>Pezizomycotina</taxon>
        <taxon>Sordariomycetes</taxon>
        <taxon>Sordariomycetidae</taxon>
        <taxon>Sordariales</taxon>
        <taxon>Chaetomiaceae</taxon>
        <taxon>Parachaetomium</taxon>
    </lineage>
</organism>
<accession>A0AAN6PN66</accession>
<evidence type="ECO:0000256" key="1">
    <source>
        <dbReference type="SAM" id="MobiDB-lite"/>
    </source>
</evidence>
<feature type="region of interest" description="Disordered" evidence="1">
    <location>
        <begin position="1"/>
        <end position="25"/>
    </location>
</feature>
<name>A0AAN6PN66_9PEZI</name>
<protein>
    <submittedName>
        <fullName evidence="2">Uncharacterized protein</fullName>
    </submittedName>
</protein>
<dbReference type="Proteomes" id="UP001303115">
    <property type="component" value="Unassembled WGS sequence"/>
</dbReference>
<reference evidence="3" key="1">
    <citation type="journal article" date="2023" name="Mol. Phylogenet. Evol.">
        <title>Genome-scale phylogeny and comparative genomics of the fungal order Sordariales.</title>
        <authorList>
            <person name="Hensen N."/>
            <person name="Bonometti L."/>
            <person name="Westerberg I."/>
            <person name="Brannstrom I.O."/>
            <person name="Guillou S."/>
            <person name="Cros-Aarteil S."/>
            <person name="Calhoun S."/>
            <person name="Haridas S."/>
            <person name="Kuo A."/>
            <person name="Mondo S."/>
            <person name="Pangilinan J."/>
            <person name="Riley R."/>
            <person name="LaButti K."/>
            <person name="Andreopoulos B."/>
            <person name="Lipzen A."/>
            <person name="Chen C."/>
            <person name="Yan M."/>
            <person name="Daum C."/>
            <person name="Ng V."/>
            <person name="Clum A."/>
            <person name="Steindorff A."/>
            <person name="Ohm R.A."/>
            <person name="Martin F."/>
            <person name="Silar P."/>
            <person name="Natvig D.O."/>
            <person name="Lalanne C."/>
            <person name="Gautier V."/>
            <person name="Ament-Velasquez S.L."/>
            <person name="Kruys A."/>
            <person name="Hutchinson M.I."/>
            <person name="Powell A.J."/>
            <person name="Barry K."/>
            <person name="Miller A.N."/>
            <person name="Grigoriev I.V."/>
            <person name="Debuchy R."/>
            <person name="Gladieux P."/>
            <person name="Hiltunen Thoren M."/>
            <person name="Johannesson H."/>
        </authorList>
    </citation>
    <scope>NUCLEOTIDE SEQUENCE [LARGE SCALE GENOMIC DNA]</scope>
    <source>
        <strain evidence="3">CBS 284.82</strain>
    </source>
</reference>
<comment type="caution">
    <text evidence="2">The sequence shown here is derived from an EMBL/GenBank/DDBJ whole genome shotgun (WGS) entry which is preliminary data.</text>
</comment>
<feature type="compositionally biased region" description="Polar residues" evidence="1">
    <location>
        <begin position="1"/>
        <end position="20"/>
    </location>
</feature>
<keyword evidence="3" id="KW-1185">Reference proteome</keyword>
<evidence type="ECO:0000313" key="2">
    <source>
        <dbReference type="EMBL" id="KAK4041926.1"/>
    </source>
</evidence>
<gene>
    <name evidence="2" type="ORF">C8A01DRAFT_14415</name>
</gene>
<proteinExistence type="predicted"/>
<evidence type="ECO:0000313" key="3">
    <source>
        <dbReference type="Proteomes" id="UP001303115"/>
    </source>
</evidence>